<proteinExistence type="predicted"/>
<name>A0A9W8BJU5_9FUNG</name>
<evidence type="ECO:0000313" key="3">
    <source>
        <dbReference type="Proteomes" id="UP001150907"/>
    </source>
</evidence>
<reference evidence="2" key="1">
    <citation type="submission" date="2022-07" db="EMBL/GenBank/DDBJ databases">
        <title>Phylogenomic reconstructions and comparative analyses of Kickxellomycotina fungi.</title>
        <authorList>
            <person name="Reynolds N.K."/>
            <person name="Stajich J.E."/>
            <person name="Barry K."/>
            <person name="Grigoriev I.V."/>
            <person name="Crous P."/>
            <person name="Smith M.E."/>
        </authorList>
    </citation>
    <scope>NUCLEOTIDE SEQUENCE</scope>
    <source>
        <strain evidence="2">IMI 214461</strain>
    </source>
</reference>
<accession>A0A9W8BJU5</accession>
<dbReference type="AlphaFoldDB" id="A0A9W8BJU5"/>
<gene>
    <name evidence="2" type="ORF">H4R26_002440</name>
</gene>
<feature type="compositionally biased region" description="Low complexity" evidence="1">
    <location>
        <begin position="408"/>
        <end position="421"/>
    </location>
</feature>
<dbReference type="EMBL" id="JANBQF010000147">
    <property type="protein sequence ID" value="KAJ2004567.1"/>
    <property type="molecule type" value="Genomic_DNA"/>
</dbReference>
<evidence type="ECO:0000313" key="2">
    <source>
        <dbReference type="EMBL" id="KAJ2004567.1"/>
    </source>
</evidence>
<feature type="region of interest" description="Disordered" evidence="1">
    <location>
        <begin position="408"/>
        <end position="429"/>
    </location>
</feature>
<sequence>MQTHAVAVAGQRQRLASLNDKTPRQQAQQQARPAGAESALSGFIAEEFVSYLTGGALNRFALALKSGLDNEIDWACARLVAATHQAPDSWSVKAHAPFLVEAVLAELGRARAELTGGGRGVGNSVDLIGVALGDAGRAAGARRAGERAGLLATALFNMAQVGDNAAALAQDLRVTAEAAAWLRAAADGAGAAVAVAADLLDLLDVIVPLAPAPAFDSAAVRAWPALGARVASGVDAQALVETCVWEQAVRVACASPERALVVGALRVLVQSVAWHPQLARDVLALRVPPWHVGGAALGSVGELVALRLAELVLAPDAELVSASLELLLNLVRLEAMARALDDELDAFAARGGGIPPRRRRQTQGDAPCSMLPAGLAGLVALVLQQWMAAACPPAAHASSQPLANPALAARAGGSGAREPPAASRPPTEPELREACTWVLLNYEYVAPTASHQPPAVAVADIFGRYMAAKQAQTAPRIGRALTVGEIVRVVAAVFPRAVLAGGGGGVAQHVQPKSPSIVPIPAVAVAHPPPDAPPAARCQWLGCGAGFGAADEDAAAAHVAAHAAGADACRWRSCNRAVPAAGLRRHVLAHGPFCGAASTPPVAQQDASSPDVFEAARALRDETARALRSVWPLVGGAEPEHVQRVVLQGMGVIEQLQRWADRREGAHGERDRQRVWRGADAVLERVAHVAAQPAAISHYAARLLAVLSRGCVL</sequence>
<evidence type="ECO:0000256" key="1">
    <source>
        <dbReference type="SAM" id="MobiDB-lite"/>
    </source>
</evidence>
<protein>
    <submittedName>
        <fullName evidence="2">Uncharacterized protein</fullName>
    </submittedName>
</protein>
<dbReference type="OrthoDB" id="338531at2759"/>
<comment type="caution">
    <text evidence="2">The sequence shown here is derived from an EMBL/GenBank/DDBJ whole genome shotgun (WGS) entry which is preliminary data.</text>
</comment>
<dbReference type="Proteomes" id="UP001150907">
    <property type="component" value="Unassembled WGS sequence"/>
</dbReference>
<keyword evidence="3" id="KW-1185">Reference proteome</keyword>
<organism evidence="2 3">
    <name type="scientific">Coemansia thaxteri</name>
    <dbReference type="NCBI Taxonomy" id="2663907"/>
    <lineage>
        <taxon>Eukaryota</taxon>
        <taxon>Fungi</taxon>
        <taxon>Fungi incertae sedis</taxon>
        <taxon>Zoopagomycota</taxon>
        <taxon>Kickxellomycotina</taxon>
        <taxon>Kickxellomycetes</taxon>
        <taxon>Kickxellales</taxon>
        <taxon>Kickxellaceae</taxon>
        <taxon>Coemansia</taxon>
    </lineage>
</organism>